<evidence type="ECO:0000313" key="5">
    <source>
        <dbReference type="Proteomes" id="UP000237655"/>
    </source>
</evidence>
<dbReference type="EMBL" id="CP027665">
    <property type="protein sequence ID" value="AVO37547.1"/>
    <property type="molecule type" value="Genomic_DNA"/>
</dbReference>
<evidence type="ECO:0000259" key="3">
    <source>
        <dbReference type="PROSITE" id="PS51747"/>
    </source>
</evidence>
<dbReference type="GO" id="GO:0006152">
    <property type="term" value="P:purine nucleoside catabolic process"/>
    <property type="evidence" value="ECO:0007669"/>
    <property type="project" value="TreeGrafter"/>
</dbReference>
<dbReference type="KEGG" id="thas:C6Y53_07395"/>
<sequence length="157" mass="16385">MSDKAFMDEAIALARENVAGGGQPFGAVLVKDGKVIARAVNRIEADNDPTAHAELVALREAGAALATPRLDGCTVYVSGQPCPMCLAAMRNAGIAEIVIGYTNENGAPYGLSSAAATAELSRPLEEQSWAVIRYFAPEDAATPGIYRSWAARSTEGS</sequence>
<accession>A0A2S0MNY7</accession>
<dbReference type="Proteomes" id="UP000237655">
    <property type="component" value="Chromosome"/>
</dbReference>
<dbReference type="Pfam" id="PF00383">
    <property type="entry name" value="dCMP_cyt_deam_1"/>
    <property type="match status" value="1"/>
</dbReference>
<dbReference type="GO" id="GO:0052717">
    <property type="term" value="F:tRNA-specific adenosine-34 deaminase activity"/>
    <property type="evidence" value="ECO:0007669"/>
    <property type="project" value="UniProtKB-EC"/>
</dbReference>
<reference evidence="5" key="1">
    <citation type="submission" date="2018-03" db="EMBL/GenBank/DDBJ databases">
        <title>Genomic analysis of the strain SH-1 isolated from shrimp intestine.</title>
        <authorList>
            <person name="Kim Y.-S."/>
            <person name="Kim S.-E."/>
            <person name="Kim K.-H."/>
        </authorList>
    </citation>
    <scope>NUCLEOTIDE SEQUENCE [LARGE SCALE GENOMIC DNA]</scope>
    <source>
        <strain evidence="5">SH-1</strain>
    </source>
</reference>
<dbReference type="CDD" id="cd01285">
    <property type="entry name" value="nucleoside_deaminase"/>
    <property type="match status" value="1"/>
</dbReference>
<feature type="domain" description="CMP/dCMP-type deaminase" evidence="3">
    <location>
        <begin position="1"/>
        <end position="124"/>
    </location>
</feature>
<protein>
    <submittedName>
        <fullName evidence="4">Nucleoside deaminase</fullName>
    </submittedName>
</protein>
<keyword evidence="2" id="KW-0862">Zinc</keyword>
<dbReference type="PANTHER" id="PTHR11079:SF161">
    <property type="entry name" value="CMP_DCMP-TYPE DEAMINASE DOMAIN-CONTAINING PROTEIN"/>
    <property type="match status" value="1"/>
</dbReference>
<dbReference type="InterPro" id="IPR002125">
    <property type="entry name" value="CMP_dCMP_dom"/>
</dbReference>
<keyword evidence="1" id="KW-0479">Metal-binding</keyword>
<dbReference type="PROSITE" id="PS00903">
    <property type="entry name" value="CYT_DCMP_DEAMINASES_1"/>
    <property type="match status" value="1"/>
</dbReference>
<organism evidence="4 5">
    <name type="scientific">Pukyongiella litopenaei</name>
    <dbReference type="NCBI Taxonomy" id="2605946"/>
    <lineage>
        <taxon>Bacteria</taxon>
        <taxon>Pseudomonadati</taxon>
        <taxon>Pseudomonadota</taxon>
        <taxon>Alphaproteobacteria</taxon>
        <taxon>Rhodobacterales</taxon>
        <taxon>Paracoccaceae</taxon>
        <taxon>Pukyongiella</taxon>
    </lineage>
</organism>
<keyword evidence="5" id="KW-1185">Reference proteome</keyword>
<dbReference type="SUPFAM" id="SSF53927">
    <property type="entry name" value="Cytidine deaminase-like"/>
    <property type="match status" value="1"/>
</dbReference>
<dbReference type="InterPro" id="IPR016192">
    <property type="entry name" value="APOBEC/CMP_deaminase_Zn-bd"/>
</dbReference>
<dbReference type="GO" id="GO:0008270">
    <property type="term" value="F:zinc ion binding"/>
    <property type="evidence" value="ECO:0007669"/>
    <property type="project" value="InterPro"/>
</dbReference>
<dbReference type="Gene3D" id="3.40.140.10">
    <property type="entry name" value="Cytidine Deaminase, domain 2"/>
    <property type="match status" value="1"/>
</dbReference>
<dbReference type="AlphaFoldDB" id="A0A2S0MNY7"/>
<dbReference type="GO" id="GO:0002100">
    <property type="term" value="P:tRNA wobble adenosine to inosine editing"/>
    <property type="evidence" value="ECO:0007669"/>
    <property type="project" value="InterPro"/>
</dbReference>
<dbReference type="InterPro" id="IPR016193">
    <property type="entry name" value="Cytidine_deaminase-like"/>
</dbReference>
<evidence type="ECO:0000256" key="2">
    <source>
        <dbReference type="ARBA" id="ARBA00022833"/>
    </source>
</evidence>
<dbReference type="GO" id="GO:0047974">
    <property type="term" value="F:guanosine deaminase activity"/>
    <property type="evidence" value="ECO:0007669"/>
    <property type="project" value="TreeGrafter"/>
</dbReference>
<evidence type="ECO:0000256" key="1">
    <source>
        <dbReference type="ARBA" id="ARBA00022723"/>
    </source>
</evidence>
<proteinExistence type="predicted"/>
<dbReference type="PANTHER" id="PTHR11079">
    <property type="entry name" value="CYTOSINE DEAMINASE FAMILY MEMBER"/>
    <property type="match status" value="1"/>
</dbReference>
<name>A0A2S0MNY7_9RHOB</name>
<dbReference type="RefSeq" id="WP_106471863.1">
    <property type="nucleotide sequence ID" value="NZ_CP027665.1"/>
</dbReference>
<gene>
    <name evidence="4" type="ORF">C6Y53_07395</name>
</gene>
<dbReference type="PROSITE" id="PS51747">
    <property type="entry name" value="CYT_DCMP_DEAMINASES_2"/>
    <property type="match status" value="1"/>
</dbReference>
<evidence type="ECO:0000313" key="4">
    <source>
        <dbReference type="EMBL" id="AVO37547.1"/>
    </source>
</evidence>